<name>A0A6I8LQM2_9PSEU</name>
<dbReference type="EMBL" id="CABVGP010000001">
    <property type="protein sequence ID" value="VVJ18828.1"/>
    <property type="molecule type" value="Genomic_DNA"/>
</dbReference>
<evidence type="ECO:0000313" key="2">
    <source>
        <dbReference type="Proteomes" id="UP000399805"/>
    </source>
</evidence>
<organism evidence="1 2">
    <name type="scientific">Amycolatopsis camponoti</name>
    <dbReference type="NCBI Taxonomy" id="2606593"/>
    <lineage>
        <taxon>Bacteria</taxon>
        <taxon>Bacillati</taxon>
        <taxon>Actinomycetota</taxon>
        <taxon>Actinomycetes</taxon>
        <taxon>Pseudonocardiales</taxon>
        <taxon>Pseudonocardiaceae</taxon>
        <taxon>Amycolatopsis</taxon>
    </lineage>
</organism>
<accession>A0A6I8LQM2</accession>
<dbReference type="Proteomes" id="UP000399805">
    <property type="component" value="Unassembled WGS sequence"/>
</dbReference>
<dbReference type="RefSeq" id="WP_277875400.1">
    <property type="nucleotide sequence ID" value="NZ_CABVGP010000001.1"/>
</dbReference>
<gene>
    <name evidence="1" type="ORF">AA23TX_03849</name>
</gene>
<protein>
    <submittedName>
        <fullName evidence="1">Uncharacterized protein</fullName>
    </submittedName>
</protein>
<proteinExistence type="predicted"/>
<keyword evidence="2" id="KW-1185">Reference proteome</keyword>
<sequence>MAGVVNSMIAAEYAAGATISELAERWGIDPRQVIERLARVDSQS</sequence>
<dbReference type="AlphaFoldDB" id="A0A6I8LQM2"/>
<reference evidence="1 2" key="1">
    <citation type="submission" date="2019-09" db="EMBL/GenBank/DDBJ databases">
        <authorList>
            <person name="Leyn A S."/>
        </authorList>
    </citation>
    <scope>NUCLEOTIDE SEQUENCE [LARGE SCALE GENOMIC DNA]</scope>
    <source>
        <strain evidence="1">AA231_1</strain>
    </source>
</reference>
<evidence type="ECO:0000313" key="1">
    <source>
        <dbReference type="EMBL" id="VVJ18828.1"/>
    </source>
</evidence>